<accession>A0A2N1UP25</accession>
<comment type="caution">
    <text evidence="4">The sequence shown here is derived from an EMBL/GenBank/DDBJ whole genome shotgun (WGS) entry which is preliminary data.</text>
</comment>
<dbReference type="Pfam" id="PF13847">
    <property type="entry name" value="Methyltransf_31"/>
    <property type="match status" value="1"/>
</dbReference>
<name>A0A2N1UP25_9BACT</name>
<evidence type="ECO:0000256" key="2">
    <source>
        <dbReference type="ARBA" id="ARBA00022679"/>
    </source>
</evidence>
<dbReference type="CDD" id="cd02440">
    <property type="entry name" value="AdoMet_MTases"/>
    <property type="match status" value="1"/>
</dbReference>
<organism evidence="4 5">
    <name type="scientific">Candidatus Kuenenbacteria bacterium HGW-Kuenenbacteria-1</name>
    <dbReference type="NCBI Taxonomy" id="2013812"/>
    <lineage>
        <taxon>Bacteria</taxon>
        <taxon>Candidatus Kueneniibacteriota</taxon>
    </lineage>
</organism>
<dbReference type="GO" id="GO:0008168">
    <property type="term" value="F:methyltransferase activity"/>
    <property type="evidence" value="ECO:0007669"/>
    <property type="project" value="UniProtKB-KW"/>
</dbReference>
<dbReference type="SUPFAM" id="SSF53335">
    <property type="entry name" value="S-adenosyl-L-methionine-dependent methyltransferases"/>
    <property type="match status" value="1"/>
</dbReference>
<evidence type="ECO:0000313" key="5">
    <source>
        <dbReference type="Proteomes" id="UP000233414"/>
    </source>
</evidence>
<feature type="domain" description="Methyltransferase" evidence="3">
    <location>
        <begin position="43"/>
        <end position="149"/>
    </location>
</feature>
<keyword evidence="1" id="KW-0489">Methyltransferase</keyword>
<dbReference type="InterPro" id="IPR029063">
    <property type="entry name" value="SAM-dependent_MTases_sf"/>
</dbReference>
<dbReference type="Proteomes" id="UP000233414">
    <property type="component" value="Unassembled WGS sequence"/>
</dbReference>
<protein>
    <recommendedName>
        <fullName evidence="3">Methyltransferase domain-containing protein</fullName>
    </recommendedName>
</protein>
<evidence type="ECO:0000259" key="3">
    <source>
        <dbReference type="Pfam" id="PF13847"/>
    </source>
</evidence>
<dbReference type="InterPro" id="IPR025714">
    <property type="entry name" value="Methyltranfer_dom"/>
</dbReference>
<dbReference type="AlphaFoldDB" id="A0A2N1UP25"/>
<keyword evidence="2" id="KW-0808">Transferase</keyword>
<evidence type="ECO:0000313" key="4">
    <source>
        <dbReference type="EMBL" id="PKL72645.1"/>
    </source>
</evidence>
<evidence type="ECO:0000256" key="1">
    <source>
        <dbReference type="ARBA" id="ARBA00022603"/>
    </source>
</evidence>
<dbReference type="PANTHER" id="PTHR13069:SF21">
    <property type="entry name" value="ALKYLATED DNA REPAIR PROTEIN ALKB HOMOLOG 8"/>
    <property type="match status" value="1"/>
</dbReference>
<reference evidence="4 5" key="1">
    <citation type="journal article" date="2017" name="ISME J.">
        <title>Potential for microbial H2 and metal transformations associated with novel bacteria and archaea in deep terrestrial subsurface sediments.</title>
        <authorList>
            <person name="Hernsdorf A.W."/>
            <person name="Amano Y."/>
            <person name="Miyakawa K."/>
            <person name="Ise K."/>
            <person name="Suzuki Y."/>
            <person name="Anantharaman K."/>
            <person name="Probst A."/>
            <person name="Burstein D."/>
            <person name="Thomas B.C."/>
            <person name="Banfield J.F."/>
        </authorList>
    </citation>
    <scope>NUCLEOTIDE SEQUENCE [LARGE SCALE GENOMIC DNA]</scope>
    <source>
        <strain evidence="4">HGW-Kuenenbacteria-1</strain>
    </source>
</reference>
<dbReference type="InterPro" id="IPR051422">
    <property type="entry name" value="AlkB_tRNA_MeTrf/Diox"/>
</dbReference>
<proteinExistence type="predicted"/>
<sequence length="282" mass="33154">MNLQTINFLLKKTKKDYAELAEIFSHTRKYLWKDLKEFDQYIKDDDTILDLGCGNGRLFELFNNKKIDYIGIDNCEELIKIAKEKYQSTNATFLVGDAINLPFKNEKFNAIFCIAVLNHIPSKKLQIKVLKNIKKILKKDGVLIMTNWNFYQKKYFSLIIKSFFFSLFSKAPLIKSLSQACHGRIRGFLNKLNPLSLPDIHQKDLKENLDFGDLLIPWKLKDSSCCGMNKIVHRYYHAFLIQELSQLFKQTGFEIIEKYYTKKGEKTNWWNGYNLVFVVKNN</sequence>
<dbReference type="Gene3D" id="3.40.50.150">
    <property type="entry name" value="Vaccinia Virus protein VP39"/>
    <property type="match status" value="1"/>
</dbReference>
<dbReference type="EMBL" id="PGYQ01000001">
    <property type="protein sequence ID" value="PKL72645.1"/>
    <property type="molecule type" value="Genomic_DNA"/>
</dbReference>
<dbReference type="GO" id="GO:0032259">
    <property type="term" value="P:methylation"/>
    <property type="evidence" value="ECO:0007669"/>
    <property type="project" value="UniProtKB-KW"/>
</dbReference>
<dbReference type="PANTHER" id="PTHR13069">
    <property type="entry name" value="ALKYLATED DNA REPAIR PROTEIN ALKB HOMOLOG 8"/>
    <property type="match status" value="1"/>
</dbReference>
<gene>
    <name evidence="4" type="ORF">CVV26_00015</name>
</gene>